<dbReference type="RefSeq" id="WP_113032868.1">
    <property type="nucleotide sequence ID" value="NZ_QMFB01000012.1"/>
</dbReference>
<evidence type="ECO:0000313" key="2">
    <source>
        <dbReference type="Proteomes" id="UP000250369"/>
    </source>
</evidence>
<comment type="caution">
    <text evidence="1">The sequence shown here is derived from an EMBL/GenBank/DDBJ whole genome shotgun (WGS) entry which is preliminary data.</text>
</comment>
<gene>
    <name evidence="1" type="ORF">DQG23_21205</name>
</gene>
<organism evidence="1 2">
    <name type="scientific">Paenibacillus contaminans</name>
    <dbReference type="NCBI Taxonomy" id="450362"/>
    <lineage>
        <taxon>Bacteria</taxon>
        <taxon>Bacillati</taxon>
        <taxon>Bacillota</taxon>
        <taxon>Bacilli</taxon>
        <taxon>Bacillales</taxon>
        <taxon>Paenibacillaceae</taxon>
        <taxon>Paenibacillus</taxon>
    </lineage>
</organism>
<dbReference type="OrthoDB" id="2666345at2"/>
<dbReference type="GO" id="GO:0003677">
    <property type="term" value="F:DNA binding"/>
    <property type="evidence" value="ECO:0007669"/>
    <property type="project" value="InterPro"/>
</dbReference>
<dbReference type="Pfam" id="PF13560">
    <property type="entry name" value="HTH_31"/>
    <property type="match status" value="1"/>
</dbReference>
<evidence type="ECO:0000313" key="1">
    <source>
        <dbReference type="EMBL" id="RAV19507.1"/>
    </source>
</evidence>
<dbReference type="Gene3D" id="1.10.260.40">
    <property type="entry name" value="lambda repressor-like DNA-binding domains"/>
    <property type="match status" value="1"/>
</dbReference>
<dbReference type="InterPro" id="IPR001387">
    <property type="entry name" value="Cro/C1-type_HTH"/>
</dbReference>
<dbReference type="InterPro" id="IPR010982">
    <property type="entry name" value="Lambda_DNA-bd_dom_sf"/>
</dbReference>
<reference evidence="1 2" key="1">
    <citation type="journal article" date="2009" name="Int. J. Syst. Evol. Microbiol.">
        <title>Paenibacillus contaminans sp. nov., isolated from a contaminated laboratory plate.</title>
        <authorList>
            <person name="Chou J.H."/>
            <person name="Lee J.H."/>
            <person name="Lin M.C."/>
            <person name="Chang P.S."/>
            <person name="Arun A.B."/>
            <person name="Young C.C."/>
            <person name="Chen W.M."/>
        </authorList>
    </citation>
    <scope>NUCLEOTIDE SEQUENCE [LARGE SCALE GENOMIC DNA]</scope>
    <source>
        <strain evidence="1 2">CKOBP-6</strain>
    </source>
</reference>
<dbReference type="Proteomes" id="UP000250369">
    <property type="component" value="Unassembled WGS sequence"/>
</dbReference>
<dbReference type="CDD" id="cd00093">
    <property type="entry name" value="HTH_XRE"/>
    <property type="match status" value="1"/>
</dbReference>
<dbReference type="SUPFAM" id="SSF47413">
    <property type="entry name" value="lambda repressor-like DNA-binding domains"/>
    <property type="match status" value="1"/>
</dbReference>
<dbReference type="EMBL" id="QMFB01000012">
    <property type="protein sequence ID" value="RAV19507.1"/>
    <property type="molecule type" value="Genomic_DNA"/>
</dbReference>
<keyword evidence="2" id="KW-1185">Reference proteome</keyword>
<dbReference type="AlphaFoldDB" id="A0A329MNM5"/>
<accession>A0A329MNM5</accession>
<evidence type="ECO:0008006" key="3">
    <source>
        <dbReference type="Google" id="ProtNLM"/>
    </source>
</evidence>
<protein>
    <recommendedName>
        <fullName evidence="3">HTH cro/C1-type domain-containing protein</fullName>
    </recommendedName>
</protein>
<proteinExistence type="predicted"/>
<sequence length="113" mass="12973">MTTKTMTKKELRAELARRKRLADRMEAGERLSRDEFITANELDWAEIGRQLQEDRITYQITLSDAAKRIGIAASTLRRFENGEPVRSARIIESAYEMMLEVVDLRQADEAGVV</sequence>
<name>A0A329MNM5_9BACL</name>